<dbReference type="EMBL" id="ML976001">
    <property type="protein sequence ID" value="KAF1946947.1"/>
    <property type="molecule type" value="Genomic_DNA"/>
</dbReference>
<dbReference type="AlphaFoldDB" id="A0A6A5TDH1"/>
<keyword evidence="3" id="KW-1185">Reference proteome</keyword>
<organism evidence="2 3">
    <name type="scientific">Clathrospora elynae</name>
    <dbReference type="NCBI Taxonomy" id="706981"/>
    <lineage>
        <taxon>Eukaryota</taxon>
        <taxon>Fungi</taxon>
        <taxon>Dikarya</taxon>
        <taxon>Ascomycota</taxon>
        <taxon>Pezizomycotina</taxon>
        <taxon>Dothideomycetes</taxon>
        <taxon>Pleosporomycetidae</taxon>
        <taxon>Pleosporales</taxon>
        <taxon>Diademaceae</taxon>
        <taxon>Clathrospora</taxon>
    </lineage>
</organism>
<evidence type="ECO:0000313" key="3">
    <source>
        <dbReference type="Proteomes" id="UP000800038"/>
    </source>
</evidence>
<feature type="domain" description="DUF6697" evidence="1">
    <location>
        <begin position="242"/>
        <end position="487"/>
    </location>
</feature>
<proteinExistence type="predicted"/>
<evidence type="ECO:0000259" key="1">
    <source>
        <dbReference type="Pfam" id="PF20411"/>
    </source>
</evidence>
<sequence length="496" mass="56727">MSNRDPNIYWRIYTPSFDMDYPFNPVANHFAPNGTRENGTANQVNTPSSPYLEARVLNLEEERATLLGEVDTLKELYHGLSFSVDKLKKDGWPVHVSPFQDVDVKKSHQNAVQFSVELERLKDEVYMSVESDADVKKVNIKKSIPPHLRGKKPVLTNGNGTQERFVKITPDDPLATDGQVDFGYKQVLGANPTPPKSPKTVVHDDLLSVEALSLDQKAWKPHYLTTLPAFTGEIPVGNSMTTFHPAFLDQHFGGDPWSPGLQFVHTPGPCMLKNRTYYRIDPDNEPFLPEAPGNHGAKLTAFFNTAPEEACADLLDPDSNSYENVPMFVRVGNRYVYYGNYSQTRWSDKLDIDTMTARVPQHVKQYWAEDLTATTRQNWVTEGLKKHFFPRPEYNGRLFASPENATTVDTEEEVKLTEKMVKDVGNYVESLRQWEREAKMKTALIKKQFILDAFNTADAADPPALRLWWEYLECVDWRKDFYDMICQLQSREEQYA</sequence>
<reference evidence="2" key="1">
    <citation type="journal article" date="2020" name="Stud. Mycol.">
        <title>101 Dothideomycetes genomes: a test case for predicting lifestyles and emergence of pathogens.</title>
        <authorList>
            <person name="Haridas S."/>
            <person name="Albert R."/>
            <person name="Binder M."/>
            <person name="Bloem J."/>
            <person name="Labutti K."/>
            <person name="Salamov A."/>
            <person name="Andreopoulos B."/>
            <person name="Baker S."/>
            <person name="Barry K."/>
            <person name="Bills G."/>
            <person name="Bluhm B."/>
            <person name="Cannon C."/>
            <person name="Castanera R."/>
            <person name="Culley D."/>
            <person name="Daum C."/>
            <person name="Ezra D."/>
            <person name="Gonzalez J."/>
            <person name="Henrissat B."/>
            <person name="Kuo A."/>
            <person name="Liang C."/>
            <person name="Lipzen A."/>
            <person name="Lutzoni F."/>
            <person name="Magnuson J."/>
            <person name="Mondo S."/>
            <person name="Nolan M."/>
            <person name="Ohm R."/>
            <person name="Pangilinan J."/>
            <person name="Park H.-J."/>
            <person name="Ramirez L."/>
            <person name="Alfaro M."/>
            <person name="Sun H."/>
            <person name="Tritt A."/>
            <person name="Yoshinaga Y."/>
            <person name="Zwiers L.-H."/>
            <person name="Turgeon B."/>
            <person name="Goodwin S."/>
            <person name="Spatafora J."/>
            <person name="Crous P."/>
            <person name="Grigoriev I."/>
        </authorList>
    </citation>
    <scope>NUCLEOTIDE SEQUENCE</scope>
    <source>
        <strain evidence="2">CBS 161.51</strain>
    </source>
</reference>
<dbReference type="Pfam" id="PF20411">
    <property type="entry name" value="DUF6697"/>
    <property type="match status" value="1"/>
</dbReference>
<name>A0A6A5TDH1_9PLEO</name>
<dbReference type="OrthoDB" id="5427977at2759"/>
<evidence type="ECO:0000313" key="2">
    <source>
        <dbReference type="EMBL" id="KAF1946947.1"/>
    </source>
</evidence>
<gene>
    <name evidence="2" type="ORF">EJ02DRAFT_200368</name>
</gene>
<dbReference type="InterPro" id="IPR046520">
    <property type="entry name" value="DUF6697"/>
</dbReference>
<accession>A0A6A5TDH1</accession>
<dbReference type="Proteomes" id="UP000800038">
    <property type="component" value="Unassembled WGS sequence"/>
</dbReference>
<protein>
    <recommendedName>
        <fullName evidence="1">DUF6697 domain-containing protein</fullName>
    </recommendedName>
</protein>